<protein>
    <submittedName>
        <fullName evidence="2">Uncharacterized protein</fullName>
    </submittedName>
</protein>
<dbReference type="Gramene" id="PNW88600">
    <property type="protein sequence ID" value="PNW88600"/>
    <property type="gene ID" value="CHLRE_01g036500v5"/>
</dbReference>
<feature type="compositionally biased region" description="Gly residues" evidence="1">
    <location>
        <begin position="313"/>
        <end position="324"/>
    </location>
</feature>
<evidence type="ECO:0000313" key="2">
    <source>
        <dbReference type="EMBL" id="PNW88600.1"/>
    </source>
</evidence>
<dbReference type="EMBL" id="CM008962">
    <property type="protein sequence ID" value="PNW88600.1"/>
    <property type="molecule type" value="Genomic_DNA"/>
</dbReference>
<organism evidence="2 3">
    <name type="scientific">Chlamydomonas reinhardtii</name>
    <name type="common">Chlamydomonas smithii</name>
    <dbReference type="NCBI Taxonomy" id="3055"/>
    <lineage>
        <taxon>Eukaryota</taxon>
        <taxon>Viridiplantae</taxon>
        <taxon>Chlorophyta</taxon>
        <taxon>core chlorophytes</taxon>
        <taxon>Chlorophyceae</taxon>
        <taxon>CS clade</taxon>
        <taxon>Chlamydomonadales</taxon>
        <taxon>Chlamydomonadaceae</taxon>
        <taxon>Chlamydomonas</taxon>
    </lineage>
</organism>
<dbReference type="OrthoDB" id="541738at2759"/>
<name>A0A2K3E731_CHLRE</name>
<dbReference type="InParanoid" id="A0A2K3E731"/>
<dbReference type="PaxDb" id="3055-EDP09844"/>
<dbReference type="GeneID" id="5715478"/>
<proteinExistence type="predicted"/>
<evidence type="ECO:0000313" key="3">
    <source>
        <dbReference type="Proteomes" id="UP000006906"/>
    </source>
</evidence>
<dbReference type="Proteomes" id="UP000006906">
    <property type="component" value="Chromosome 1"/>
</dbReference>
<dbReference type="KEGG" id="cre:CHLRE_01g036500v5"/>
<sequence>MRFVAFSATSGAFLTYHDFGAPHGGPISEGAAVASRLFQVNHLLLQATGAADDVGAGADQAAAAGGPQRLGGPGGGGGGGATILGMGARRVPTASRPKGGRTRLAVRQWQLDGSGEAWQLVEEAELGVVVGLCVPASWSADAAGYLARALRDAFVQAHRPQLLALASSSAAPASAAASLTLPAGSLATAAASAAGPSATPALKPSPGGVPGLLTLQALKLLCKLTQEGLDGMLGAGLRPAWLYVTHVESFMGSHLASRVSGAGGGDGGAGGVVSNDGGNGVGDVAIGGKKGGGIFKSMLNKLGGGKDGKDGKGGGAGGKGGKAGPGSASSRQGSQVEALSAERWEAGPVGHLQHLVLRPAAPGAPDAFEWDATSIAAAVLQVKPPDEHGLGWRPPAPPPPGLSELCEGLPPAYPELEDVELELELQSPRGGAPRRFSVTGLRLQHMIAVVAQPAHSEPPAAGLSRVRLLLRDMLAPMSSLFHYLAMWSSQDDIASHRLLLRLLE</sequence>
<accession>A0A2K3E731</accession>
<feature type="region of interest" description="Disordered" evidence="1">
    <location>
        <begin position="303"/>
        <end position="339"/>
    </location>
</feature>
<gene>
    <name evidence="2" type="ORF">CHLRE_01g036500v5</name>
</gene>
<keyword evidence="3" id="KW-1185">Reference proteome</keyword>
<dbReference type="RefSeq" id="XP_042928643.1">
    <property type="nucleotide sequence ID" value="XM_043058728.1"/>
</dbReference>
<feature type="compositionally biased region" description="Polar residues" evidence="1">
    <location>
        <begin position="327"/>
        <end position="337"/>
    </location>
</feature>
<reference evidence="2 3" key="1">
    <citation type="journal article" date="2007" name="Science">
        <title>The Chlamydomonas genome reveals the evolution of key animal and plant functions.</title>
        <authorList>
            <person name="Merchant S.S."/>
            <person name="Prochnik S.E."/>
            <person name="Vallon O."/>
            <person name="Harris E.H."/>
            <person name="Karpowicz S.J."/>
            <person name="Witman G.B."/>
            <person name="Terry A."/>
            <person name="Salamov A."/>
            <person name="Fritz-Laylin L.K."/>
            <person name="Marechal-Drouard L."/>
            <person name="Marshall W.F."/>
            <person name="Qu L.H."/>
            <person name="Nelson D.R."/>
            <person name="Sanderfoot A.A."/>
            <person name="Spalding M.H."/>
            <person name="Kapitonov V.V."/>
            <person name="Ren Q."/>
            <person name="Ferris P."/>
            <person name="Lindquist E."/>
            <person name="Shapiro H."/>
            <person name="Lucas S.M."/>
            <person name="Grimwood J."/>
            <person name="Schmutz J."/>
            <person name="Cardol P."/>
            <person name="Cerutti H."/>
            <person name="Chanfreau G."/>
            <person name="Chen C.L."/>
            <person name="Cognat V."/>
            <person name="Croft M.T."/>
            <person name="Dent R."/>
            <person name="Dutcher S."/>
            <person name="Fernandez E."/>
            <person name="Fukuzawa H."/>
            <person name="Gonzalez-Ballester D."/>
            <person name="Gonzalez-Halphen D."/>
            <person name="Hallmann A."/>
            <person name="Hanikenne M."/>
            <person name="Hippler M."/>
            <person name="Inwood W."/>
            <person name="Jabbari K."/>
            <person name="Kalanon M."/>
            <person name="Kuras R."/>
            <person name="Lefebvre P.A."/>
            <person name="Lemaire S.D."/>
            <person name="Lobanov A.V."/>
            <person name="Lohr M."/>
            <person name="Manuell A."/>
            <person name="Meier I."/>
            <person name="Mets L."/>
            <person name="Mittag M."/>
            <person name="Mittelmeier T."/>
            <person name="Moroney J.V."/>
            <person name="Moseley J."/>
            <person name="Napoli C."/>
            <person name="Nedelcu A.M."/>
            <person name="Niyogi K."/>
            <person name="Novoselov S.V."/>
            <person name="Paulsen I.T."/>
            <person name="Pazour G."/>
            <person name="Purton S."/>
            <person name="Ral J.P."/>
            <person name="Riano-Pachon D.M."/>
            <person name="Riekhof W."/>
            <person name="Rymarquis L."/>
            <person name="Schroda M."/>
            <person name="Stern D."/>
            <person name="Umen J."/>
            <person name="Willows R."/>
            <person name="Wilson N."/>
            <person name="Zimmer S.L."/>
            <person name="Allmer J."/>
            <person name="Balk J."/>
            <person name="Bisova K."/>
            <person name="Chen C.J."/>
            <person name="Elias M."/>
            <person name="Gendler K."/>
            <person name="Hauser C."/>
            <person name="Lamb M.R."/>
            <person name="Ledford H."/>
            <person name="Long J.C."/>
            <person name="Minagawa J."/>
            <person name="Page M.D."/>
            <person name="Pan J."/>
            <person name="Pootakham W."/>
            <person name="Roje S."/>
            <person name="Rose A."/>
            <person name="Stahlberg E."/>
            <person name="Terauchi A.M."/>
            <person name="Yang P."/>
            <person name="Ball S."/>
            <person name="Bowler C."/>
            <person name="Dieckmann C.L."/>
            <person name="Gladyshev V.N."/>
            <person name="Green P."/>
            <person name="Jorgensen R."/>
            <person name="Mayfield S."/>
            <person name="Mueller-Roeber B."/>
            <person name="Rajamani S."/>
            <person name="Sayre R.T."/>
            <person name="Brokstein P."/>
            <person name="Dubchak I."/>
            <person name="Goodstein D."/>
            <person name="Hornick L."/>
            <person name="Huang Y.W."/>
            <person name="Jhaveri J."/>
            <person name="Luo Y."/>
            <person name="Martinez D."/>
            <person name="Ngau W.C."/>
            <person name="Otillar B."/>
            <person name="Poliakov A."/>
            <person name="Porter A."/>
            <person name="Szajkowski L."/>
            <person name="Werner G."/>
            <person name="Zhou K."/>
            <person name="Grigoriev I.V."/>
            <person name="Rokhsar D.S."/>
            <person name="Grossman A.R."/>
        </authorList>
    </citation>
    <scope>NUCLEOTIDE SEQUENCE [LARGE SCALE GENOMIC DNA]</scope>
    <source>
        <strain evidence="3">CC-503</strain>
    </source>
</reference>
<dbReference type="ExpressionAtlas" id="A0A2K3E731">
    <property type="expression patterns" value="baseline"/>
</dbReference>
<evidence type="ECO:0000256" key="1">
    <source>
        <dbReference type="SAM" id="MobiDB-lite"/>
    </source>
</evidence>
<dbReference type="AlphaFoldDB" id="A0A2K3E731"/>